<evidence type="ECO:0000256" key="3">
    <source>
        <dbReference type="ARBA" id="ARBA00022763"/>
    </source>
</evidence>
<dbReference type="GO" id="GO:0097506">
    <property type="term" value="F:deaminated base DNA N-glycosylase activity"/>
    <property type="evidence" value="ECO:0007669"/>
    <property type="project" value="UniProtKB-ARBA"/>
</dbReference>
<gene>
    <name evidence="9" type="ORF">TMPK1_08910</name>
</gene>
<dbReference type="EMBL" id="BOPV01000001">
    <property type="protein sequence ID" value="GIL38654.1"/>
    <property type="molecule type" value="Genomic_DNA"/>
</dbReference>
<feature type="domain" description="Uracil-DNA glycosylase-like" evidence="8">
    <location>
        <begin position="33"/>
        <end position="184"/>
    </location>
</feature>
<dbReference type="InterPro" id="IPR051536">
    <property type="entry name" value="UDG_Type-4/5"/>
</dbReference>
<keyword evidence="6" id="KW-0411">Iron-sulfur</keyword>
<reference evidence="9" key="1">
    <citation type="submission" date="2021-02" db="EMBL/GenBank/DDBJ databases">
        <title>Genome sequence of Rhodospirillales sp. strain TMPK1 isolated from soil.</title>
        <authorList>
            <person name="Nakai R."/>
            <person name="Kusada H."/>
            <person name="Tamaki H."/>
        </authorList>
    </citation>
    <scope>NUCLEOTIDE SEQUENCE</scope>
    <source>
        <strain evidence="9">TMPK1</strain>
    </source>
</reference>
<dbReference type="PANTHER" id="PTHR33693:SF3">
    <property type="entry name" value="TYPE-5 URACIL-DNA GLYCOSYLASE"/>
    <property type="match status" value="1"/>
</dbReference>
<dbReference type="SMART" id="SM00986">
    <property type="entry name" value="UDG"/>
    <property type="match status" value="1"/>
</dbReference>
<dbReference type="SUPFAM" id="SSF52141">
    <property type="entry name" value="Uracil-DNA glycosylase-like"/>
    <property type="match status" value="1"/>
</dbReference>
<evidence type="ECO:0000256" key="6">
    <source>
        <dbReference type="ARBA" id="ARBA00023014"/>
    </source>
</evidence>
<comment type="caution">
    <text evidence="9">The sequence shown here is derived from an EMBL/GenBank/DDBJ whole genome shotgun (WGS) entry which is preliminary data.</text>
</comment>
<dbReference type="InterPro" id="IPR036895">
    <property type="entry name" value="Uracil-DNA_glycosylase-like_sf"/>
</dbReference>
<evidence type="ECO:0000313" key="10">
    <source>
        <dbReference type="Proteomes" id="UP000681075"/>
    </source>
</evidence>
<dbReference type="Pfam" id="PF03167">
    <property type="entry name" value="UDG"/>
    <property type="match status" value="1"/>
</dbReference>
<keyword evidence="1" id="KW-0004">4Fe-4S</keyword>
<dbReference type="RefSeq" id="WP_420241704.1">
    <property type="nucleotide sequence ID" value="NZ_BOPV01000001.1"/>
</dbReference>
<accession>A0A8S8X7Y6</accession>
<keyword evidence="2" id="KW-0479">Metal-binding</keyword>
<dbReference type="PANTHER" id="PTHR33693">
    <property type="entry name" value="TYPE-5 URACIL-DNA GLYCOSYLASE"/>
    <property type="match status" value="1"/>
</dbReference>
<dbReference type="Proteomes" id="UP000681075">
    <property type="component" value="Unassembled WGS sequence"/>
</dbReference>
<dbReference type="GO" id="GO:0006281">
    <property type="term" value="P:DNA repair"/>
    <property type="evidence" value="ECO:0007669"/>
    <property type="project" value="UniProtKB-KW"/>
</dbReference>
<proteinExistence type="predicted"/>
<dbReference type="InterPro" id="IPR005122">
    <property type="entry name" value="Uracil-DNA_glycosylase-like"/>
</dbReference>
<sequence>MECKPNCGRCRRLVRYRDANRARYPDWHNGPVLAEGPLHAPLLLVGLAPGLKGANRTGRPFVGDASGDLVQAALATRPEPAIRITNAALCAPPQNAPTPAELAKCRPFLAAELARPSVRAIFAIGAVAHAQVLRALGSSGRAHTFAHGAVHQLDDGRMLIDSYHCSRLNVSTGRITAAMFEAALDLARRAACV</sequence>
<keyword evidence="3" id="KW-0227">DNA damage</keyword>
<keyword evidence="5" id="KW-0408">Iron</keyword>
<evidence type="ECO:0000313" key="9">
    <source>
        <dbReference type="EMBL" id="GIL38654.1"/>
    </source>
</evidence>
<dbReference type="AlphaFoldDB" id="A0A8S8X7Y6"/>
<dbReference type="GO" id="GO:0051539">
    <property type="term" value="F:4 iron, 4 sulfur cluster binding"/>
    <property type="evidence" value="ECO:0007669"/>
    <property type="project" value="UniProtKB-KW"/>
</dbReference>
<evidence type="ECO:0000256" key="4">
    <source>
        <dbReference type="ARBA" id="ARBA00022801"/>
    </source>
</evidence>
<dbReference type="SMART" id="SM00987">
    <property type="entry name" value="UreE_C"/>
    <property type="match status" value="1"/>
</dbReference>
<evidence type="ECO:0000256" key="1">
    <source>
        <dbReference type="ARBA" id="ARBA00022485"/>
    </source>
</evidence>
<evidence type="ECO:0000256" key="7">
    <source>
        <dbReference type="ARBA" id="ARBA00023204"/>
    </source>
</evidence>
<name>A0A8S8X7Y6_9PROT</name>
<protein>
    <submittedName>
        <fullName evidence="9">Uracil-DNA glycosylase</fullName>
    </submittedName>
</protein>
<keyword evidence="7" id="KW-0234">DNA repair</keyword>
<organism evidence="9 10">
    <name type="scientific">Roseiterribacter gracilis</name>
    <dbReference type="NCBI Taxonomy" id="2812848"/>
    <lineage>
        <taxon>Bacteria</taxon>
        <taxon>Pseudomonadati</taxon>
        <taxon>Pseudomonadota</taxon>
        <taxon>Alphaproteobacteria</taxon>
        <taxon>Rhodospirillales</taxon>
        <taxon>Roseiterribacteraceae</taxon>
        <taxon>Roseiterribacter</taxon>
    </lineage>
</organism>
<evidence type="ECO:0000259" key="8">
    <source>
        <dbReference type="SMART" id="SM00986"/>
    </source>
</evidence>
<evidence type="ECO:0000256" key="5">
    <source>
        <dbReference type="ARBA" id="ARBA00023004"/>
    </source>
</evidence>
<keyword evidence="10" id="KW-1185">Reference proteome</keyword>
<dbReference type="Gene3D" id="3.40.470.10">
    <property type="entry name" value="Uracil-DNA glycosylase-like domain"/>
    <property type="match status" value="1"/>
</dbReference>
<dbReference type="GO" id="GO:0046872">
    <property type="term" value="F:metal ion binding"/>
    <property type="evidence" value="ECO:0007669"/>
    <property type="project" value="UniProtKB-KW"/>
</dbReference>
<evidence type="ECO:0000256" key="2">
    <source>
        <dbReference type="ARBA" id="ARBA00022723"/>
    </source>
</evidence>
<keyword evidence="4" id="KW-0378">Hydrolase</keyword>